<name>A0A061HYH4_CRIGR</name>
<accession>A0A061HYH4</accession>
<organism evidence="1 2">
    <name type="scientific">Cricetulus griseus</name>
    <name type="common">Chinese hamster</name>
    <name type="synonym">Cricetulus barabensis griseus</name>
    <dbReference type="NCBI Taxonomy" id="10029"/>
    <lineage>
        <taxon>Eukaryota</taxon>
        <taxon>Metazoa</taxon>
        <taxon>Chordata</taxon>
        <taxon>Craniata</taxon>
        <taxon>Vertebrata</taxon>
        <taxon>Euteleostomi</taxon>
        <taxon>Mammalia</taxon>
        <taxon>Eutheria</taxon>
        <taxon>Euarchontoglires</taxon>
        <taxon>Glires</taxon>
        <taxon>Rodentia</taxon>
        <taxon>Myomorpha</taxon>
        <taxon>Muroidea</taxon>
        <taxon>Cricetidae</taxon>
        <taxon>Cricetinae</taxon>
        <taxon>Cricetulus</taxon>
    </lineage>
</organism>
<dbReference type="Proteomes" id="UP000030759">
    <property type="component" value="Unassembled WGS sequence"/>
</dbReference>
<protein>
    <submittedName>
        <fullName evidence="1">Uncharacterized protein</fullName>
    </submittedName>
</protein>
<gene>
    <name evidence="1" type="ORF">H671_6g17078</name>
</gene>
<evidence type="ECO:0000313" key="2">
    <source>
        <dbReference type="Proteomes" id="UP000030759"/>
    </source>
</evidence>
<evidence type="ECO:0000313" key="1">
    <source>
        <dbReference type="EMBL" id="ERE69550.1"/>
    </source>
</evidence>
<proteinExistence type="predicted"/>
<reference evidence="2" key="1">
    <citation type="journal article" date="2013" name="Nat. Biotechnol.">
        <title>Chinese hamster genome sequenced from sorted chromosomes.</title>
        <authorList>
            <person name="Brinkrolf K."/>
            <person name="Rupp O."/>
            <person name="Laux H."/>
            <person name="Kollin F."/>
            <person name="Ernst W."/>
            <person name="Linke B."/>
            <person name="Kofler R."/>
            <person name="Romand S."/>
            <person name="Hesse F."/>
            <person name="Budach W.E."/>
            <person name="Galosy S."/>
            <person name="Muller D."/>
            <person name="Noll T."/>
            <person name="Wienberg J."/>
            <person name="Jostock T."/>
            <person name="Leonard M."/>
            <person name="Grillari J."/>
            <person name="Tauch A."/>
            <person name="Goesmann A."/>
            <person name="Helk B."/>
            <person name="Mott J.E."/>
            <person name="Puhler A."/>
            <person name="Borth N."/>
        </authorList>
    </citation>
    <scope>NUCLEOTIDE SEQUENCE [LARGE SCALE GENOMIC DNA]</scope>
    <source>
        <strain evidence="2">17A/GY</strain>
    </source>
</reference>
<dbReference type="EMBL" id="KE681403">
    <property type="protein sequence ID" value="ERE69550.1"/>
    <property type="molecule type" value="Genomic_DNA"/>
</dbReference>
<sequence length="83" mass="9347">MLLYVHLIPILYFLETMIKRKGCKGLHVKKQILLGRHPIATHTSKPKQVVQSGLPTSVLSITQLNMRGAEKIQQSALRSQNLC</sequence>
<dbReference type="AlphaFoldDB" id="A0A061HYH4"/>